<sequence length="77" mass="8783">MTFIPKAVQIIDVLISVACKVALSCVALTSTEERILIELELEVLLSASPQLWRNNFLFIESFIRMTSCSYLYNIKNK</sequence>
<name>A0A645B6I0_9ZZZZ</name>
<evidence type="ECO:0000313" key="1">
    <source>
        <dbReference type="EMBL" id="MPM60668.1"/>
    </source>
</evidence>
<gene>
    <name evidence="1" type="ORF">SDC9_107520</name>
</gene>
<comment type="caution">
    <text evidence="1">The sequence shown here is derived from an EMBL/GenBank/DDBJ whole genome shotgun (WGS) entry which is preliminary data.</text>
</comment>
<accession>A0A645B6I0</accession>
<reference evidence="1" key="1">
    <citation type="submission" date="2019-08" db="EMBL/GenBank/DDBJ databases">
        <authorList>
            <person name="Kucharzyk K."/>
            <person name="Murdoch R.W."/>
            <person name="Higgins S."/>
            <person name="Loffler F."/>
        </authorList>
    </citation>
    <scope>NUCLEOTIDE SEQUENCE</scope>
</reference>
<proteinExistence type="predicted"/>
<dbReference type="EMBL" id="VSSQ01017917">
    <property type="protein sequence ID" value="MPM60668.1"/>
    <property type="molecule type" value="Genomic_DNA"/>
</dbReference>
<dbReference type="AlphaFoldDB" id="A0A645B6I0"/>
<protein>
    <submittedName>
        <fullName evidence="1">Uncharacterized protein</fullName>
    </submittedName>
</protein>
<organism evidence="1">
    <name type="scientific">bioreactor metagenome</name>
    <dbReference type="NCBI Taxonomy" id="1076179"/>
    <lineage>
        <taxon>unclassified sequences</taxon>
        <taxon>metagenomes</taxon>
        <taxon>ecological metagenomes</taxon>
    </lineage>
</organism>